<dbReference type="Pfam" id="PF03221">
    <property type="entry name" value="HTH_Tnp_Tc5"/>
    <property type="match status" value="1"/>
</dbReference>
<evidence type="ECO:0000259" key="3">
    <source>
        <dbReference type="PROSITE" id="PS51253"/>
    </source>
</evidence>
<evidence type="ECO:0000256" key="2">
    <source>
        <dbReference type="ARBA" id="ARBA00023125"/>
    </source>
</evidence>
<protein>
    <recommendedName>
        <fullName evidence="3">HTH CENPB-type domain-containing protein</fullName>
    </recommendedName>
</protein>
<organism evidence="4 5">
    <name type="scientific">Rhipicephalus microplus</name>
    <name type="common">Cattle tick</name>
    <name type="synonym">Boophilus microplus</name>
    <dbReference type="NCBI Taxonomy" id="6941"/>
    <lineage>
        <taxon>Eukaryota</taxon>
        <taxon>Metazoa</taxon>
        <taxon>Ecdysozoa</taxon>
        <taxon>Arthropoda</taxon>
        <taxon>Chelicerata</taxon>
        <taxon>Arachnida</taxon>
        <taxon>Acari</taxon>
        <taxon>Parasitiformes</taxon>
        <taxon>Ixodida</taxon>
        <taxon>Ixodoidea</taxon>
        <taxon>Ixodidae</taxon>
        <taxon>Rhipicephalinae</taxon>
        <taxon>Rhipicephalus</taxon>
        <taxon>Boophilus</taxon>
    </lineage>
</organism>
<evidence type="ECO:0000313" key="5">
    <source>
        <dbReference type="Proteomes" id="UP000821866"/>
    </source>
</evidence>
<reference evidence="4" key="2">
    <citation type="submission" date="2021-09" db="EMBL/GenBank/DDBJ databases">
        <authorList>
            <person name="Jia N."/>
            <person name="Wang J."/>
            <person name="Shi W."/>
            <person name="Du L."/>
            <person name="Sun Y."/>
            <person name="Zhan W."/>
            <person name="Jiang J."/>
            <person name="Wang Q."/>
            <person name="Zhang B."/>
            <person name="Ji P."/>
            <person name="Sakyi L.B."/>
            <person name="Cui X."/>
            <person name="Yuan T."/>
            <person name="Jiang B."/>
            <person name="Yang W."/>
            <person name="Lam T.T.-Y."/>
            <person name="Chang Q."/>
            <person name="Ding S."/>
            <person name="Wang X."/>
            <person name="Zhu J."/>
            <person name="Ruan X."/>
            <person name="Zhao L."/>
            <person name="Wei J."/>
            <person name="Que T."/>
            <person name="Du C."/>
            <person name="Cheng J."/>
            <person name="Dai P."/>
            <person name="Han X."/>
            <person name="Huang E."/>
            <person name="Gao Y."/>
            <person name="Liu J."/>
            <person name="Shao H."/>
            <person name="Ye R."/>
            <person name="Li L."/>
            <person name="Wei W."/>
            <person name="Wang X."/>
            <person name="Wang C."/>
            <person name="Huo Q."/>
            <person name="Li W."/>
            <person name="Guo W."/>
            <person name="Chen H."/>
            <person name="Chen S."/>
            <person name="Zhou L."/>
            <person name="Zhou L."/>
            <person name="Ni X."/>
            <person name="Tian J."/>
            <person name="Zhou Y."/>
            <person name="Sheng Y."/>
            <person name="Liu T."/>
            <person name="Pan Y."/>
            <person name="Xia L."/>
            <person name="Li J."/>
            <person name="Zhao F."/>
            <person name="Cao W."/>
        </authorList>
    </citation>
    <scope>NUCLEOTIDE SEQUENCE</scope>
    <source>
        <strain evidence="4">Rmic-2018</strain>
        <tissue evidence="4">Larvae</tissue>
    </source>
</reference>
<sequence length="179" mass="20414">MLLGGHEYNAGGSIAITTIREKETNAILQAVCVRCSRVFNFGTTMGKYASYMARFKLKAVQYALERGNWAVGRHFGFEETSIQCWKNQEEKLKATKKTRRAFHGAKSGRYPNVEEQLIRHIQELRQDGCAMSLDIVQTGAHKIARAQRIKAKEFKASSGWTTHFMRCYGLALRRRTTMC</sequence>
<keyword evidence="2" id="KW-0238">DNA-binding</keyword>
<evidence type="ECO:0000313" key="4">
    <source>
        <dbReference type="EMBL" id="KAH8036519.1"/>
    </source>
</evidence>
<comment type="caution">
    <text evidence="4">The sequence shown here is derived from an EMBL/GenBank/DDBJ whole genome shotgun (WGS) entry which is preliminary data.</text>
</comment>
<accession>A0A9J6EQQ5</accession>
<dbReference type="Gene3D" id="1.10.10.60">
    <property type="entry name" value="Homeodomain-like"/>
    <property type="match status" value="1"/>
</dbReference>
<proteinExistence type="predicted"/>
<dbReference type="PROSITE" id="PS51253">
    <property type="entry name" value="HTH_CENPB"/>
    <property type="match status" value="1"/>
</dbReference>
<dbReference type="SMART" id="SM00674">
    <property type="entry name" value="CENPB"/>
    <property type="match status" value="1"/>
</dbReference>
<gene>
    <name evidence="4" type="ORF">HPB51_001338</name>
</gene>
<dbReference type="GO" id="GO:0003677">
    <property type="term" value="F:DNA binding"/>
    <property type="evidence" value="ECO:0007669"/>
    <property type="project" value="UniProtKB-KW"/>
</dbReference>
<keyword evidence="5" id="KW-1185">Reference proteome</keyword>
<reference evidence="4" key="1">
    <citation type="journal article" date="2020" name="Cell">
        <title>Large-Scale Comparative Analyses of Tick Genomes Elucidate Their Genetic Diversity and Vector Capacities.</title>
        <authorList>
            <consortium name="Tick Genome and Microbiome Consortium (TIGMIC)"/>
            <person name="Jia N."/>
            <person name="Wang J."/>
            <person name="Shi W."/>
            <person name="Du L."/>
            <person name="Sun Y."/>
            <person name="Zhan W."/>
            <person name="Jiang J.F."/>
            <person name="Wang Q."/>
            <person name="Zhang B."/>
            <person name="Ji P."/>
            <person name="Bell-Sakyi L."/>
            <person name="Cui X.M."/>
            <person name="Yuan T.T."/>
            <person name="Jiang B.G."/>
            <person name="Yang W.F."/>
            <person name="Lam T.T."/>
            <person name="Chang Q.C."/>
            <person name="Ding S.J."/>
            <person name="Wang X.J."/>
            <person name="Zhu J.G."/>
            <person name="Ruan X.D."/>
            <person name="Zhao L."/>
            <person name="Wei J.T."/>
            <person name="Ye R.Z."/>
            <person name="Que T.C."/>
            <person name="Du C.H."/>
            <person name="Zhou Y.H."/>
            <person name="Cheng J.X."/>
            <person name="Dai P.F."/>
            <person name="Guo W.B."/>
            <person name="Han X.H."/>
            <person name="Huang E.J."/>
            <person name="Li L.F."/>
            <person name="Wei W."/>
            <person name="Gao Y.C."/>
            <person name="Liu J.Z."/>
            <person name="Shao H.Z."/>
            <person name="Wang X."/>
            <person name="Wang C.C."/>
            <person name="Yang T.C."/>
            <person name="Huo Q.B."/>
            <person name="Li W."/>
            <person name="Chen H.Y."/>
            <person name="Chen S.E."/>
            <person name="Zhou L.G."/>
            <person name="Ni X.B."/>
            <person name="Tian J.H."/>
            <person name="Sheng Y."/>
            <person name="Liu T."/>
            <person name="Pan Y.S."/>
            <person name="Xia L.Y."/>
            <person name="Li J."/>
            <person name="Zhao F."/>
            <person name="Cao W.C."/>
        </authorList>
    </citation>
    <scope>NUCLEOTIDE SEQUENCE</scope>
    <source>
        <strain evidence="4">Rmic-2018</strain>
    </source>
</reference>
<dbReference type="SUPFAM" id="SSF46689">
    <property type="entry name" value="Homeodomain-like"/>
    <property type="match status" value="1"/>
</dbReference>
<dbReference type="GO" id="GO:0005634">
    <property type="term" value="C:nucleus"/>
    <property type="evidence" value="ECO:0007669"/>
    <property type="project" value="UniProtKB-SubCell"/>
</dbReference>
<evidence type="ECO:0000256" key="1">
    <source>
        <dbReference type="ARBA" id="ARBA00004123"/>
    </source>
</evidence>
<name>A0A9J6EQQ5_RHIMP</name>
<dbReference type="Proteomes" id="UP000821866">
    <property type="component" value="Chromosome 10"/>
</dbReference>
<dbReference type="EMBL" id="JABSTU010000002">
    <property type="protein sequence ID" value="KAH8036519.1"/>
    <property type="molecule type" value="Genomic_DNA"/>
</dbReference>
<comment type="subcellular location">
    <subcellularLocation>
        <location evidence="1">Nucleus</location>
    </subcellularLocation>
</comment>
<dbReference type="AlphaFoldDB" id="A0A9J6EQQ5"/>
<feature type="domain" description="HTH CENPB-type" evidence="3">
    <location>
        <begin position="101"/>
        <end position="174"/>
    </location>
</feature>
<dbReference type="InterPro" id="IPR009057">
    <property type="entry name" value="Homeodomain-like_sf"/>
</dbReference>
<dbReference type="InterPro" id="IPR006600">
    <property type="entry name" value="HTH_CenpB_DNA-bd_dom"/>
</dbReference>